<evidence type="ECO:0000313" key="10">
    <source>
        <dbReference type="Proteomes" id="UP000825935"/>
    </source>
</evidence>
<evidence type="ECO:0000256" key="2">
    <source>
        <dbReference type="ARBA" id="ARBA00022679"/>
    </source>
</evidence>
<keyword evidence="2 6" id="KW-0808">Transferase</keyword>
<dbReference type="Gene3D" id="3.40.50.150">
    <property type="entry name" value="Vaccinia Virus protein VP39"/>
    <property type="match status" value="1"/>
</dbReference>
<evidence type="ECO:0000259" key="8">
    <source>
        <dbReference type="PROSITE" id="PS51686"/>
    </source>
</evidence>
<dbReference type="InterPro" id="IPR023267">
    <property type="entry name" value="RCMT"/>
</dbReference>
<dbReference type="GO" id="GO:0008173">
    <property type="term" value="F:RNA methyltransferase activity"/>
    <property type="evidence" value="ECO:0007669"/>
    <property type="project" value="InterPro"/>
</dbReference>
<evidence type="ECO:0000313" key="9">
    <source>
        <dbReference type="EMBL" id="KAH7445471.1"/>
    </source>
</evidence>
<dbReference type="OMA" id="SFKSRIY"/>
<dbReference type="InterPro" id="IPR048889">
    <property type="entry name" value="NSUN5_RCM1_N"/>
</dbReference>
<feature type="compositionally biased region" description="Basic residues" evidence="7">
    <location>
        <begin position="467"/>
        <end position="478"/>
    </location>
</feature>
<comment type="similarity">
    <text evidence="6">Belongs to the class I-like SAM-binding methyltransferase superfamily. RsmB/NOP family.</text>
</comment>
<evidence type="ECO:0000256" key="6">
    <source>
        <dbReference type="PROSITE-ProRule" id="PRU01023"/>
    </source>
</evidence>
<dbReference type="InterPro" id="IPR049560">
    <property type="entry name" value="MeTrfase_RsmB-F_NOP2_cat"/>
</dbReference>
<evidence type="ECO:0000256" key="7">
    <source>
        <dbReference type="SAM" id="MobiDB-lite"/>
    </source>
</evidence>
<dbReference type="OrthoDB" id="435282at2759"/>
<reference evidence="9" key="1">
    <citation type="submission" date="2021-08" db="EMBL/GenBank/DDBJ databases">
        <title>WGS assembly of Ceratopteris richardii.</title>
        <authorList>
            <person name="Marchant D.B."/>
            <person name="Chen G."/>
            <person name="Jenkins J."/>
            <person name="Shu S."/>
            <person name="Leebens-Mack J."/>
            <person name="Grimwood J."/>
            <person name="Schmutz J."/>
            <person name="Soltis P."/>
            <person name="Soltis D."/>
            <person name="Chen Z.-H."/>
        </authorList>
    </citation>
    <scope>NUCLEOTIDE SEQUENCE</scope>
    <source>
        <strain evidence="9">Whitten #5841</strain>
        <tissue evidence="9">Leaf</tissue>
    </source>
</reference>
<dbReference type="AlphaFoldDB" id="A0A8T2VAE6"/>
<proteinExistence type="inferred from homology"/>
<feature type="binding site" evidence="6">
    <location>
        <position position="292"/>
    </location>
    <ligand>
        <name>S-adenosyl-L-methionine</name>
        <dbReference type="ChEBI" id="CHEBI:59789"/>
    </ligand>
</feature>
<dbReference type="PRINTS" id="PR02008">
    <property type="entry name" value="RCMTFAMILY"/>
</dbReference>
<feature type="binding site" evidence="6">
    <location>
        <begin position="241"/>
        <end position="247"/>
    </location>
    <ligand>
        <name>S-adenosyl-L-methionine</name>
        <dbReference type="ChEBI" id="CHEBI:59789"/>
    </ligand>
</feature>
<dbReference type="InterPro" id="IPR001678">
    <property type="entry name" value="MeTrfase_RsmB-F_NOP2_dom"/>
</dbReference>
<dbReference type="SUPFAM" id="SSF53335">
    <property type="entry name" value="S-adenosyl-L-methionine-dependent methyltransferases"/>
    <property type="match status" value="1"/>
</dbReference>
<dbReference type="InterPro" id="IPR029063">
    <property type="entry name" value="SAM-dependent_MTases_sf"/>
</dbReference>
<dbReference type="Proteomes" id="UP000825935">
    <property type="component" value="Chromosome 1"/>
</dbReference>
<evidence type="ECO:0000256" key="1">
    <source>
        <dbReference type="ARBA" id="ARBA00022603"/>
    </source>
</evidence>
<keyword evidence="4 6" id="KW-0694">RNA-binding</keyword>
<dbReference type="FunFam" id="3.40.50.150:FF:000164">
    <property type="entry name" value="Methyltransferase NSUN5, putative"/>
    <property type="match status" value="1"/>
</dbReference>
<accession>A0A8T2VAE6</accession>
<feature type="active site" description="Nucleophile" evidence="6">
    <location>
        <position position="373"/>
    </location>
</feature>
<dbReference type="Pfam" id="PF01189">
    <property type="entry name" value="Methyltr_RsmB-F"/>
    <property type="match status" value="1"/>
</dbReference>
<keyword evidence="1 6" id="KW-0489">Methyltransferase</keyword>
<feature type="domain" description="SAM-dependent MTase RsmB/NOP-type" evidence="8">
    <location>
        <begin position="152"/>
        <end position="439"/>
    </location>
</feature>
<organism evidence="9 10">
    <name type="scientific">Ceratopteris richardii</name>
    <name type="common">Triangle waterfern</name>
    <dbReference type="NCBI Taxonomy" id="49495"/>
    <lineage>
        <taxon>Eukaryota</taxon>
        <taxon>Viridiplantae</taxon>
        <taxon>Streptophyta</taxon>
        <taxon>Embryophyta</taxon>
        <taxon>Tracheophyta</taxon>
        <taxon>Polypodiopsida</taxon>
        <taxon>Polypodiidae</taxon>
        <taxon>Polypodiales</taxon>
        <taxon>Pteridineae</taxon>
        <taxon>Pteridaceae</taxon>
        <taxon>Parkerioideae</taxon>
        <taxon>Ceratopteris</taxon>
    </lineage>
</organism>
<dbReference type="GO" id="GO:0005730">
    <property type="term" value="C:nucleolus"/>
    <property type="evidence" value="ECO:0007669"/>
    <property type="project" value="TreeGrafter"/>
</dbReference>
<sequence>MVADVRTRAFAPMKAPRRESASQVARRQAGRLLRTILHEDANRSATASIKSLIYQPCIRNKKATMALTCQTLKYLPIIKEVMENCKFMKNMKKIRDVEVLYVAIYELLFGQELVPSGGVEGLVLERKNALKAALARLLVKRNVSCIDDLLATGNTNTGPQVRYVRVNTLKISVDKALGLLKDTIEVALDDIVPGLFAIPAHTELHAHPLVSDGSLILQGKSSCIPALALAPETDWVVLDACAAPGNKTIQLAALMNGKGLILACELNEKRIKRLQDTVKLAGASNVKVMHQDFLTLDVNKSPLSQVKAILLDPSCSGSGTVHRRLDHLLPSFASQETGGVDKPRLEKLAKFQKKALQFALSFPAVERVVYSTCSVHQQENEDVVSSVLEFAKSNGFQLGYPLPQWQQRGLPIFDGAEKLLRVEPSQDMDGFFVALFERRLGSAVKADNTKISPPMLTQQKGELGSTSKKKGNKSKKKLKRKRLGICSENIY</sequence>
<dbReference type="Pfam" id="PF21153">
    <property type="entry name" value="NSUN5_N"/>
    <property type="match status" value="1"/>
</dbReference>
<evidence type="ECO:0000256" key="4">
    <source>
        <dbReference type="ARBA" id="ARBA00022884"/>
    </source>
</evidence>
<keyword evidence="10" id="KW-1185">Reference proteome</keyword>
<gene>
    <name evidence="9" type="ORF">KP509_01G010700</name>
</gene>
<dbReference type="CDD" id="cd02440">
    <property type="entry name" value="AdoMet_MTases"/>
    <property type="match status" value="1"/>
</dbReference>
<keyword evidence="3 6" id="KW-0949">S-adenosyl-L-methionine</keyword>
<feature type="compositionally biased region" description="Polar residues" evidence="7">
    <location>
        <begin position="450"/>
        <end position="466"/>
    </location>
</feature>
<dbReference type="EMBL" id="CM035406">
    <property type="protein sequence ID" value="KAH7445471.1"/>
    <property type="molecule type" value="Genomic_DNA"/>
</dbReference>
<dbReference type="GO" id="GO:0003723">
    <property type="term" value="F:RNA binding"/>
    <property type="evidence" value="ECO:0007669"/>
    <property type="project" value="UniProtKB-UniRule"/>
</dbReference>
<evidence type="ECO:0000256" key="5">
    <source>
        <dbReference type="ARBA" id="ARBA00053002"/>
    </source>
</evidence>
<comment type="caution">
    <text evidence="9">The sequence shown here is derived from an EMBL/GenBank/DDBJ whole genome shotgun (WGS) entry which is preliminary data.</text>
</comment>
<protein>
    <recommendedName>
        <fullName evidence="8">SAM-dependent MTase RsmB/NOP-type domain-containing protein</fullName>
    </recommendedName>
</protein>
<dbReference type="PANTHER" id="PTHR22807:SF4">
    <property type="entry name" value="28S RRNA (CYTOSINE-C(5))-METHYLTRANSFERASE"/>
    <property type="match status" value="1"/>
</dbReference>
<feature type="binding site" evidence="6">
    <location>
        <position position="265"/>
    </location>
    <ligand>
        <name>S-adenosyl-L-methionine</name>
        <dbReference type="ChEBI" id="CHEBI:59789"/>
    </ligand>
</feature>
<comment type="catalytic activity">
    <reaction evidence="5">
        <text>a cytidine in 25S rRNA + S-adenosyl-L-methionine = a 5-methylcytidine in 25S rRNA + S-adenosyl-L-homocysteine + H(+)</text>
        <dbReference type="Rhea" id="RHEA:47780"/>
        <dbReference type="Rhea" id="RHEA-COMP:11911"/>
        <dbReference type="Rhea" id="RHEA-COMP:11912"/>
        <dbReference type="ChEBI" id="CHEBI:15378"/>
        <dbReference type="ChEBI" id="CHEBI:57856"/>
        <dbReference type="ChEBI" id="CHEBI:59789"/>
        <dbReference type="ChEBI" id="CHEBI:74483"/>
        <dbReference type="ChEBI" id="CHEBI:82748"/>
    </reaction>
</comment>
<evidence type="ECO:0000256" key="3">
    <source>
        <dbReference type="ARBA" id="ARBA00022691"/>
    </source>
</evidence>
<dbReference type="PROSITE" id="PS51686">
    <property type="entry name" value="SAM_MT_RSMB_NOP"/>
    <property type="match status" value="1"/>
</dbReference>
<dbReference type="PANTHER" id="PTHR22807">
    <property type="entry name" value="NOP2 YEAST -RELATED NOL1/NOP2/FMU SUN DOMAIN-CONTAINING"/>
    <property type="match status" value="1"/>
</dbReference>
<feature type="region of interest" description="Disordered" evidence="7">
    <location>
        <begin position="450"/>
        <end position="478"/>
    </location>
</feature>
<name>A0A8T2VAE6_CERRI</name>
<dbReference type="GO" id="GO:0070475">
    <property type="term" value="P:rRNA base methylation"/>
    <property type="evidence" value="ECO:0007669"/>
    <property type="project" value="TreeGrafter"/>
</dbReference>
<feature type="binding site" evidence="6">
    <location>
        <position position="312"/>
    </location>
    <ligand>
        <name>S-adenosyl-L-methionine</name>
        <dbReference type="ChEBI" id="CHEBI:59789"/>
    </ligand>
</feature>